<sequence length="63" mass="7120">GSTPARIVKTVQNIILHTSFTVSEQSSQIKELQVKVNTLIHPRKYQDQCAHSSTSTCKIFLDY</sequence>
<organism evidence="1 2">
    <name type="scientific">Diploptera punctata</name>
    <name type="common">Pacific beetle cockroach</name>
    <dbReference type="NCBI Taxonomy" id="6984"/>
    <lineage>
        <taxon>Eukaryota</taxon>
        <taxon>Metazoa</taxon>
        <taxon>Ecdysozoa</taxon>
        <taxon>Arthropoda</taxon>
        <taxon>Hexapoda</taxon>
        <taxon>Insecta</taxon>
        <taxon>Pterygota</taxon>
        <taxon>Neoptera</taxon>
        <taxon>Polyneoptera</taxon>
        <taxon>Dictyoptera</taxon>
        <taxon>Blattodea</taxon>
        <taxon>Blaberoidea</taxon>
        <taxon>Blaberidae</taxon>
        <taxon>Diplopterinae</taxon>
        <taxon>Diploptera</taxon>
    </lineage>
</organism>
<dbReference type="AlphaFoldDB" id="A0AAD8AKP9"/>
<comment type="caution">
    <text evidence="1">The sequence shown here is derived from an EMBL/GenBank/DDBJ whole genome shotgun (WGS) entry which is preliminary data.</text>
</comment>
<name>A0AAD8AKP9_DIPPU</name>
<feature type="non-terminal residue" evidence="1">
    <location>
        <position position="1"/>
    </location>
</feature>
<proteinExistence type="predicted"/>
<keyword evidence="2" id="KW-1185">Reference proteome</keyword>
<evidence type="ECO:0000313" key="2">
    <source>
        <dbReference type="Proteomes" id="UP001233999"/>
    </source>
</evidence>
<accession>A0AAD8AKP9</accession>
<evidence type="ECO:0000313" key="1">
    <source>
        <dbReference type="EMBL" id="KAJ9600920.1"/>
    </source>
</evidence>
<dbReference type="EMBL" id="JASPKZ010000041">
    <property type="protein sequence ID" value="KAJ9600920.1"/>
    <property type="molecule type" value="Genomic_DNA"/>
</dbReference>
<gene>
    <name evidence="1" type="ORF">L9F63_000922</name>
</gene>
<feature type="non-terminal residue" evidence="1">
    <location>
        <position position="63"/>
    </location>
</feature>
<protein>
    <submittedName>
        <fullName evidence="1">Uncharacterized protein</fullName>
    </submittedName>
</protein>
<reference evidence="1" key="1">
    <citation type="journal article" date="2023" name="IScience">
        <title>Live-bearing cockroach genome reveals convergent evolutionary mechanisms linked to viviparity in insects and beyond.</title>
        <authorList>
            <person name="Fouks B."/>
            <person name="Harrison M.C."/>
            <person name="Mikhailova A.A."/>
            <person name="Marchal E."/>
            <person name="English S."/>
            <person name="Carruthers M."/>
            <person name="Jennings E.C."/>
            <person name="Chiamaka E.L."/>
            <person name="Frigard R.A."/>
            <person name="Pippel M."/>
            <person name="Attardo G.M."/>
            <person name="Benoit J.B."/>
            <person name="Bornberg-Bauer E."/>
            <person name="Tobe S.S."/>
        </authorList>
    </citation>
    <scope>NUCLEOTIDE SEQUENCE</scope>
    <source>
        <strain evidence="1">Stay&amp;Tobe</strain>
    </source>
</reference>
<dbReference type="Proteomes" id="UP001233999">
    <property type="component" value="Unassembled WGS sequence"/>
</dbReference>
<reference evidence="1" key="2">
    <citation type="submission" date="2023-05" db="EMBL/GenBank/DDBJ databases">
        <authorList>
            <person name="Fouks B."/>
        </authorList>
    </citation>
    <scope>NUCLEOTIDE SEQUENCE</scope>
    <source>
        <strain evidence="1">Stay&amp;Tobe</strain>
        <tissue evidence="1">Testes</tissue>
    </source>
</reference>